<dbReference type="SUPFAM" id="SSF51735">
    <property type="entry name" value="NAD(P)-binding Rossmann-fold domains"/>
    <property type="match status" value="1"/>
</dbReference>
<dbReference type="Pfam" id="PF01796">
    <property type="entry name" value="OB_ChsH2_C"/>
    <property type="match status" value="1"/>
</dbReference>
<dbReference type="SUPFAM" id="SSF50249">
    <property type="entry name" value="Nucleic acid-binding proteins"/>
    <property type="match status" value="1"/>
</dbReference>
<reference evidence="4 5" key="1">
    <citation type="submission" date="2016-08" db="EMBL/GenBank/DDBJ databases">
        <authorList>
            <person name="Seilhamer J.J."/>
        </authorList>
    </citation>
    <scope>NUCLEOTIDE SEQUENCE [LARGE SCALE GENOMIC DNA]</scope>
    <source>
        <strain evidence="4 5">CCBAU 10071</strain>
    </source>
</reference>
<evidence type="ECO:0000313" key="4">
    <source>
        <dbReference type="EMBL" id="SCB46728.1"/>
    </source>
</evidence>
<protein>
    <submittedName>
        <fullName evidence="4">Short-chain dehydrogenase</fullName>
    </submittedName>
</protein>
<evidence type="ECO:0000259" key="2">
    <source>
        <dbReference type="Pfam" id="PF01796"/>
    </source>
</evidence>
<dbReference type="RefSeq" id="WP_074448184.1">
    <property type="nucleotide sequence ID" value="NZ_FMAE01000009.1"/>
</dbReference>
<dbReference type="InterPro" id="IPR012340">
    <property type="entry name" value="NA-bd_OB-fold"/>
</dbReference>
<dbReference type="InterPro" id="IPR002878">
    <property type="entry name" value="ChsH2_C"/>
</dbReference>
<dbReference type="PANTHER" id="PTHR34075">
    <property type="entry name" value="BLR3430 PROTEIN"/>
    <property type="match status" value="1"/>
</dbReference>
<accession>A0A1C3X3B3</accession>
<dbReference type="InterPro" id="IPR022002">
    <property type="entry name" value="ChsH2_Znr"/>
</dbReference>
<name>A0A1C3X3B3_9BRAD</name>
<organism evidence="4 5">
    <name type="scientific">Bradyrhizobium yuanmingense</name>
    <dbReference type="NCBI Taxonomy" id="108015"/>
    <lineage>
        <taxon>Bacteria</taxon>
        <taxon>Pseudomonadati</taxon>
        <taxon>Pseudomonadota</taxon>
        <taxon>Alphaproteobacteria</taxon>
        <taxon>Hyphomicrobiales</taxon>
        <taxon>Nitrobacteraceae</taxon>
        <taxon>Bradyrhizobium</taxon>
    </lineage>
</organism>
<gene>
    <name evidence="4" type="ORF">GA0061099_100945</name>
</gene>
<dbReference type="Gene3D" id="6.10.30.10">
    <property type="match status" value="1"/>
</dbReference>
<evidence type="ECO:0000256" key="1">
    <source>
        <dbReference type="SAM" id="MobiDB-lite"/>
    </source>
</evidence>
<evidence type="ECO:0000313" key="5">
    <source>
        <dbReference type="Proteomes" id="UP000183174"/>
    </source>
</evidence>
<dbReference type="PRINTS" id="PR00081">
    <property type="entry name" value="GDHRDH"/>
</dbReference>
<feature type="region of interest" description="Disordered" evidence="1">
    <location>
        <begin position="1"/>
        <end position="31"/>
    </location>
</feature>
<dbReference type="InterPro" id="IPR036291">
    <property type="entry name" value="NAD(P)-bd_dom_sf"/>
</dbReference>
<dbReference type="Pfam" id="PF00106">
    <property type="entry name" value="adh_short"/>
    <property type="match status" value="1"/>
</dbReference>
<dbReference type="Proteomes" id="UP000183174">
    <property type="component" value="Unassembled WGS sequence"/>
</dbReference>
<dbReference type="Gene3D" id="3.40.50.720">
    <property type="entry name" value="NAD(P)-binding Rossmann-like Domain"/>
    <property type="match status" value="1"/>
</dbReference>
<feature type="domain" description="ChsH2 rubredoxin-like zinc ribbon" evidence="3">
    <location>
        <begin position="37"/>
        <end position="70"/>
    </location>
</feature>
<dbReference type="Pfam" id="PF12172">
    <property type="entry name" value="zf-ChsH2"/>
    <property type="match status" value="1"/>
</dbReference>
<dbReference type="InterPro" id="IPR002347">
    <property type="entry name" value="SDR_fam"/>
</dbReference>
<sequence>MIEQIKPPRRKNPLLRTRLPASPPRPRSRISHGFTRAAAEGRFMLQRCEACGAFTYPAREACPSCLSAGLAFVDAPRRGVLLAETTARVPSDVYFRERAPWRIGLIKMDCGPTIVAHLHADCAEGAAVSMSLQLDKSGQAVAFAHPEAETPNMADDKQWREMTADPKFRRVLVTNGRSVIGQEAVAALKAAGAKTVFVGIAEPWRPFAGEERLRGQDGIEIVTLDAADEKSATDLAADIGGKVDILVNTTEYVRPGGLLDRRGTSIARDEIDQAYLGFINLAQAFGPAMRMRGADGINSSAAWVNILSVYALANWPAFGAYSASQAACLSLSHCLRAELRPGGVRVMNLFTGPVDTEWFQTVPPPKVAPRAIAQAIVSGLKNGLEEMYVGDVAEEIRQRLAANPKALERELDR</sequence>
<dbReference type="AlphaFoldDB" id="A0A1C3X3B3"/>
<dbReference type="InterPro" id="IPR052513">
    <property type="entry name" value="Thioester_dehydratase-like"/>
</dbReference>
<proteinExistence type="predicted"/>
<evidence type="ECO:0000259" key="3">
    <source>
        <dbReference type="Pfam" id="PF12172"/>
    </source>
</evidence>
<dbReference type="PANTHER" id="PTHR34075:SF5">
    <property type="entry name" value="BLR3430 PROTEIN"/>
    <property type="match status" value="1"/>
</dbReference>
<feature type="domain" description="ChsH2 C-terminal OB-fold" evidence="2">
    <location>
        <begin position="73"/>
        <end position="131"/>
    </location>
</feature>
<dbReference type="EMBL" id="FMAE01000009">
    <property type="protein sequence ID" value="SCB46728.1"/>
    <property type="molecule type" value="Genomic_DNA"/>
</dbReference>